<evidence type="ECO:0000313" key="4">
    <source>
        <dbReference type="EMBL" id="GAB97959.1"/>
    </source>
</evidence>
<comment type="caution">
    <text evidence="4">The sequence shown here is derived from an EMBL/GenBank/DDBJ whole genome shotgun (WGS) entry which is preliminary data.</text>
</comment>
<dbReference type="Proteomes" id="UP000008366">
    <property type="component" value="Unassembled WGS sequence"/>
</dbReference>
<gene>
    <name evidence="4" type="ORF">KILIM_090_00120</name>
</gene>
<organism evidence="4 5">
    <name type="scientific">Kineosphaera limosa NBRC 100340</name>
    <dbReference type="NCBI Taxonomy" id="1184609"/>
    <lineage>
        <taxon>Bacteria</taxon>
        <taxon>Bacillati</taxon>
        <taxon>Actinomycetota</taxon>
        <taxon>Actinomycetes</taxon>
        <taxon>Micrococcales</taxon>
        <taxon>Dermatophilaceae</taxon>
        <taxon>Kineosphaera</taxon>
    </lineage>
</organism>
<keyword evidence="2" id="KW-0786">Thiamine pyrophosphate</keyword>
<dbReference type="SUPFAM" id="SSF52518">
    <property type="entry name" value="Thiamin diphosphate-binding fold (THDP-binding)"/>
    <property type="match status" value="1"/>
</dbReference>
<dbReference type="GO" id="GO:0000287">
    <property type="term" value="F:magnesium ion binding"/>
    <property type="evidence" value="ECO:0007669"/>
    <property type="project" value="InterPro"/>
</dbReference>
<sequence length="168" mass="18405">MPARAAGEYFVTRGGSLGVGFPGAIGVKLAHPDRTVVGFSGDGGSMYTIQALYTARRHNVGAKFVVCNNRSYRLLQANIDAWWRTVGIEPHAHPLGFDLSNPRIDFVELAASMGVDGARVERTEDIGPVIDRMLADDEPFLVELMLDGDVNPDLIWHSLRTVVRWEAA</sequence>
<dbReference type="STRING" id="1184609.KILIM_090_00120"/>
<dbReference type="GO" id="GO:0050660">
    <property type="term" value="F:flavin adenine dinucleotide binding"/>
    <property type="evidence" value="ECO:0007669"/>
    <property type="project" value="TreeGrafter"/>
</dbReference>
<keyword evidence="5" id="KW-1185">Reference proteome</keyword>
<dbReference type="eggNOG" id="COG0028">
    <property type="taxonomic scope" value="Bacteria"/>
</dbReference>
<comment type="similarity">
    <text evidence="1">Belongs to the TPP enzyme family.</text>
</comment>
<protein>
    <submittedName>
        <fullName evidence="4">Putative decarboxylase</fullName>
    </submittedName>
</protein>
<dbReference type="PROSITE" id="PS00187">
    <property type="entry name" value="TPP_ENZYMES"/>
    <property type="match status" value="1"/>
</dbReference>
<dbReference type="InterPro" id="IPR011766">
    <property type="entry name" value="TPP_enzyme_TPP-bd"/>
</dbReference>
<evidence type="ECO:0000259" key="3">
    <source>
        <dbReference type="Pfam" id="PF02775"/>
    </source>
</evidence>
<dbReference type="GO" id="GO:0003984">
    <property type="term" value="F:acetolactate synthase activity"/>
    <property type="evidence" value="ECO:0007669"/>
    <property type="project" value="TreeGrafter"/>
</dbReference>
<dbReference type="CDD" id="cd02002">
    <property type="entry name" value="TPP_BFDC"/>
    <property type="match status" value="1"/>
</dbReference>
<reference evidence="4 5" key="1">
    <citation type="submission" date="2012-08" db="EMBL/GenBank/DDBJ databases">
        <title>Whole genome shotgun sequence of Kineosphaera limosa NBRC 100340.</title>
        <authorList>
            <person name="Yoshida I."/>
            <person name="Isaki S."/>
            <person name="Hosoyama A."/>
            <person name="Tsuchikane K."/>
            <person name="Katsumata H."/>
            <person name="Ando Y."/>
            <person name="Ohji S."/>
            <person name="Hamada M."/>
            <person name="Tamura T."/>
            <person name="Yamazoe A."/>
            <person name="Yamazaki S."/>
            <person name="Fujita N."/>
        </authorList>
    </citation>
    <scope>NUCLEOTIDE SEQUENCE [LARGE SCALE GENOMIC DNA]</scope>
    <source>
        <strain evidence="4 5">NBRC 100340</strain>
    </source>
</reference>
<dbReference type="InterPro" id="IPR045229">
    <property type="entry name" value="TPP_enz"/>
</dbReference>
<proteinExistence type="inferred from homology"/>
<dbReference type="Gene3D" id="3.40.50.970">
    <property type="match status" value="1"/>
</dbReference>
<evidence type="ECO:0000313" key="5">
    <source>
        <dbReference type="Proteomes" id="UP000008366"/>
    </source>
</evidence>
<dbReference type="GO" id="GO:0030976">
    <property type="term" value="F:thiamine pyrophosphate binding"/>
    <property type="evidence" value="ECO:0007669"/>
    <property type="project" value="InterPro"/>
</dbReference>
<dbReference type="InterPro" id="IPR029061">
    <property type="entry name" value="THDP-binding"/>
</dbReference>
<evidence type="ECO:0000256" key="2">
    <source>
        <dbReference type="ARBA" id="ARBA00023052"/>
    </source>
</evidence>
<dbReference type="Pfam" id="PF02775">
    <property type="entry name" value="TPP_enzyme_C"/>
    <property type="match status" value="1"/>
</dbReference>
<dbReference type="InterPro" id="IPR000399">
    <property type="entry name" value="TPP-bd_CS"/>
</dbReference>
<feature type="domain" description="Thiamine pyrophosphate enzyme TPP-binding" evidence="3">
    <location>
        <begin position="14"/>
        <end position="143"/>
    </location>
</feature>
<dbReference type="EMBL" id="BAHD01000090">
    <property type="protein sequence ID" value="GAB97959.1"/>
    <property type="molecule type" value="Genomic_DNA"/>
</dbReference>
<dbReference type="AlphaFoldDB" id="K6XGK2"/>
<evidence type="ECO:0000256" key="1">
    <source>
        <dbReference type="ARBA" id="ARBA00007812"/>
    </source>
</evidence>
<dbReference type="PANTHER" id="PTHR18968">
    <property type="entry name" value="THIAMINE PYROPHOSPHATE ENZYMES"/>
    <property type="match status" value="1"/>
</dbReference>
<name>K6XGK2_9MICO</name>
<accession>K6XGK2</accession>